<dbReference type="AlphaFoldDB" id="A0A9P8T6P5"/>
<evidence type="ECO:0000313" key="3">
    <source>
        <dbReference type="Proteomes" id="UP000769157"/>
    </source>
</evidence>
<gene>
    <name evidence="2" type="ORF">OGAPHI_002780</name>
</gene>
<dbReference type="GeneID" id="70234747"/>
<sequence>MTAFGTRSATVRFTIPKYDWIKSLITSVSCCSRSVIWPEAFKMFGGASMAANLFLFFEEKNPPKKEPVLSSSETGGAEVAA</sequence>
<proteinExistence type="predicted"/>
<accession>A0A9P8T6P5</accession>
<protein>
    <submittedName>
        <fullName evidence="2">Uncharacterized protein</fullName>
    </submittedName>
</protein>
<comment type="caution">
    <text evidence="2">The sequence shown here is derived from an EMBL/GenBank/DDBJ whole genome shotgun (WGS) entry which is preliminary data.</text>
</comment>
<name>A0A9P8T6P5_9ASCO</name>
<feature type="region of interest" description="Disordered" evidence="1">
    <location>
        <begin position="62"/>
        <end position="81"/>
    </location>
</feature>
<keyword evidence="3" id="KW-1185">Reference proteome</keyword>
<organism evidence="2 3">
    <name type="scientific">Ogataea philodendri</name>
    <dbReference type="NCBI Taxonomy" id="1378263"/>
    <lineage>
        <taxon>Eukaryota</taxon>
        <taxon>Fungi</taxon>
        <taxon>Dikarya</taxon>
        <taxon>Ascomycota</taxon>
        <taxon>Saccharomycotina</taxon>
        <taxon>Pichiomycetes</taxon>
        <taxon>Pichiales</taxon>
        <taxon>Pichiaceae</taxon>
        <taxon>Ogataea</taxon>
    </lineage>
</organism>
<evidence type="ECO:0000313" key="2">
    <source>
        <dbReference type="EMBL" id="KAH3667131.1"/>
    </source>
</evidence>
<dbReference type="EMBL" id="JAEUBE010000183">
    <property type="protein sequence ID" value="KAH3667131.1"/>
    <property type="molecule type" value="Genomic_DNA"/>
</dbReference>
<reference evidence="2" key="1">
    <citation type="journal article" date="2021" name="Open Biol.">
        <title>Shared evolutionary footprints suggest mitochondrial oxidative damage underlies multiple complex I losses in fungi.</title>
        <authorList>
            <person name="Schikora-Tamarit M.A."/>
            <person name="Marcet-Houben M."/>
            <person name="Nosek J."/>
            <person name="Gabaldon T."/>
        </authorList>
    </citation>
    <scope>NUCLEOTIDE SEQUENCE</scope>
    <source>
        <strain evidence="2">CBS6075</strain>
    </source>
</reference>
<evidence type="ECO:0000256" key="1">
    <source>
        <dbReference type="SAM" id="MobiDB-lite"/>
    </source>
</evidence>
<dbReference type="RefSeq" id="XP_046061943.1">
    <property type="nucleotide sequence ID" value="XM_046203687.1"/>
</dbReference>
<dbReference type="Proteomes" id="UP000769157">
    <property type="component" value="Unassembled WGS sequence"/>
</dbReference>
<reference evidence="2" key="2">
    <citation type="submission" date="2021-01" db="EMBL/GenBank/DDBJ databases">
        <authorList>
            <person name="Schikora-Tamarit M.A."/>
        </authorList>
    </citation>
    <scope>NUCLEOTIDE SEQUENCE</scope>
    <source>
        <strain evidence="2">CBS6075</strain>
    </source>
</reference>